<protein>
    <recommendedName>
        <fullName evidence="4">Zinc resistance-associated protein</fullName>
    </recommendedName>
</protein>
<gene>
    <name evidence="2" type="ORF">G3R48_05870</name>
</gene>
<evidence type="ECO:0000313" key="2">
    <source>
        <dbReference type="EMBL" id="MBR9727511.1"/>
    </source>
</evidence>
<name>A0ABS5I0G1_9GAMM</name>
<evidence type="ECO:0000313" key="3">
    <source>
        <dbReference type="Proteomes" id="UP000811844"/>
    </source>
</evidence>
<proteinExistence type="predicted"/>
<sequence length="158" mass="18303">MNLKMLVALVGINLCLVGYLAFSGPYEIRVTPQGELIGFGGKLKELAQGREFWVKQLQLVEREIRWERTQPQRQAELLNGLNEINAEVEYQIASYRNDYPGEVMSQAELLREQANSLSQQANHLEREQINSELERYRLVRIQELVRTQSAIKQRLVGF</sequence>
<evidence type="ECO:0008006" key="4">
    <source>
        <dbReference type="Google" id="ProtNLM"/>
    </source>
</evidence>
<keyword evidence="1" id="KW-0175">Coiled coil</keyword>
<dbReference type="EMBL" id="JAAIKR010000004">
    <property type="protein sequence ID" value="MBR9727511.1"/>
    <property type="molecule type" value="Genomic_DNA"/>
</dbReference>
<dbReference type="Proteomes" id="UP000811844">
    <property type="component" value="Unassembled WGS sequence"/>
</dbReference>
<dbReference type="RefSeq" id="WP_153661980.1">
    <property type="nucleotide sequence ID" value="NZ_JAAIKR010000004.1"/>
</dbReference>
<accession>A0ABS5I0G1</accession>
<reference evidence="2 3" key="1">
    <citation type="submission" date="2020-02" db="EMBL/GenBank/DDBJ databases">
        <title>Shewanella WXL01 sp. nov., a marine bacterium isolated from green algae in Luhuitou Fringing Reef (Northern South China Sea).</title>
        <authorList>
            <person name="Wang X."/>
        </authorList>
    </citation>
    <scope>NUCLEOTIDE SEQUENCE [LARGE SCALE GENOMIC DNA]</scope>
    <source>
        <strain evidence="2 3">MCCC 1A01895</strain>
    </source>
</reference>
<feature type="coiled-coil region" evidence="1">
    <location>
        <begin position="107"/>
        <end position="134"/>
    </location>
</feature>
<comment type="caution">
    <text evidence="2">The sequence shown here is derived from an EMBL/GenBank/DDBJ whole genome shotgun (WGS) entry which is preliminary data.</text>
</comment>
<evidence type="ECO:0000256" key="1">
    <source>
        <dbReference type="SAM" id="Coils"/>
    </source>
</evidence>
<keyword evidence="3" id="KW-1185">Reference proteome</keyword>
<organism evidence="2 3">
    <name type="scientific">Shewanella intestini</name>
    <dbReference type="NCBI Taxonomy" id="2017544"/>
    <lineage>
        <taxon>Bacteria</taxon>
        <taxon>Pseudomonadati</taxon>
        <taxon>Pseudomonadota</taxon>
        <taxon>Gammaproteobacteria</taxon>
        <taxon>Alteromonadales</taxon>
        <taxon>Shewanellaceae</taxon>
        <taxon>Shewanella</taxon>
    </lineage>
</organism>